<keyword evidence="5" id="KW-0574">Periplasm</keyword>
<dbReference type="PANTHER" id="PTHR30368">
    <property type="entry name" value="SULFATE-BINDING PROTEIN"/>
    <property type="match status" value="1"/>
</dbReference>
<dbReference type="SUPFAM" id="SSF53850">
    <property type="entry name" value="Periplasmic binding protein-like II"/>
    <property type="match status" value="1"/>
</dbReference>
<name>H9CJH0_VIBCL</name>
<sequence>MKKLLLVSAMFVSLSASAEISLFGPGGPHVPLLEVAKNYQTMTGKEVKVYFGPQATWNEEAKAKADILFGASEQSALAIANDHADKFDIHQIQPVYLREAVILVKPGNPKKITGIQDLISKDVGIVVNDGHGQSNTSGTGVWEDIVGRLANIESVSKFRNHIVLFAPNSGSARKAFLEDEKVDAWITWKDWAIANPQLGEMVEIEPELKVYRDFNIVLKNHASVDEEAFFQFLKSDSAYQVFKKYGWFK</sequence>
<feature type="chain" id="PRO_5003618319" evidence="6">
    <location>
        <begin position="19"/>
        <end position="249"/>
    </location>
</feature>
<proteinExistence type="inferred from homology"/>
<protein>
    <submittedName>
        <fullName evidence="7">Accessory colonization factor AcfC</fullName>
    </submittedName>
</protein>
<dbReference type="GO" id="GO:0042597">
    <property type="term" value="C:periplasmic space"/>
    <property type="evidence" value="ECO:0007669"/>
    <property type="project" value="UniProtKB-SubCell"/>
</dbReference>
<keyword evidence="4 6" id="KW-0732">Signal</keyword>
<evidence type="ECO:0000313" key="7">
    <source>
        <dbReference type="EMBL" id="AFD29065.1"/>
    </source>
</evidence>
<comment type="subcellular location">
    <subcellularLocation>
        <location evidence="1">Periplasm</location>
    </subcellularLocation>
</comment>
<dbReference type="CDD" id="cd13519">
    <property type="entry name" value="PBP2_PEB3_AcfC"/>
    <property type="match status" value="1"/>
</dbReference>
<dbReference type="PANTHER" id="PTHR30368:SF2">
    <property type="entry name" value="SULFATE-BINDING PROTEIN"/>
    <property type="match status" value="1"/>
</dbReference>
<organism evidence="7">
    <name type="scientific">Vibrio cholerae O37</name>
    <dbReference type="NCBI Taxonomy" id="185332"/>
    <lineage>
        <taxon>Bacteria</taxon>
        <taxon>Pseudomonadati</taxon>
        <taxon>Pseudomonadota</taxon>
        <taxon>Gammaproteobacteria</taxon>
        <taxon>Vibrionales</taxon>
        <taxon>Vibrionaceae</taxon>
        <taxon>Vibrio</taxon>
    </lineage>
</organism>
<dbReference type="AlphaFoldDB" id="H9CJH0"/>
<dbReference type="Pfam" id="PF13531">
    <property type="entry name" value="SBP_bac_11"/>
    <property type="match status" value="1"/>
</dbReference>
<evidence type="ECO:0000256" key="6">
    <source>
        <dbReference type="SAM" id="SignalP"/>
    </source>
</evidence>
<accession>H9CJH0</accession>
<dbReference type="InterPro" id="IPR005669">
    <property type="entry name" value="Thiosulph/SO4-bd"/>
</dbReference>
<evidence type="ECO:0000256" key="4">
    <source>
        <dbReference type="ARBA" id="ARBA00022729"/>
    </source>
</evidence>
<evidence type="ECO:0000256" key="5">
    <source>
        <dbReference type="ARBA" id="ARBA00022764"/>
    </source>
</evidence>
<evidence type="ECO:0000256" key="2">
    <source>
        <dbReference type="ARBA" id="ARBA00006099"/>
    </source>
</evidence>
<feature type="signal peptide" evidence="6">
    <location>
        <begin position="1"/>
        <end position="18"/>
    </location>
</feature>
<comment type="similarity">
    <text evidence="2">Belongs to the prokaryotic sulfate-binding protein family.</text>
</comment>
<dbReference type="Gene3D" id="3.40.190.10">
    <property type="entry name" value="Periplasmic binding protein-like II"/>
    <property type="match status" value="2"/>
</dbReference>
<reference evidence="7" key="1">
    <citation type="journal article" date="2012" name="FEBS Lett.">
        <title>Genomic analysis of ICEVchBan8: An atypical genetic element in Vibrio cholerae.</title>
        <authorList>
            <person name="Taviani E."/>
            <person name="Spagnoletti M."/>
            <person name="Ceccarelli D."/>
            <person name="Haley B.J."/>
            <person name="Hasan N.A."/>
            <person name="Chen A."/>
            <person name="Colombo M.M."/>
            <person name="Huq A."/>
            <person name="Colwell R.R."/>
        </authorList>
    </citation>
    <scope>NUCLEOTIDE SEQUENCE</scope>
    <source>
        <strain evidence="7">MZ03</strain>
    </source>
</reference>
<dbReference type="GO" id="GO:1902358">
    <property type="term" value="P:sulfate transmembrane transport"/>
    <property type="evidence" value="ECO:0007669"/>
    <property type="project" value="InterPro"/>
</dbReference>
<dbReference type="GO" id="GO:0140104">
    <property type="term" value="F:molecular carrier activity"/>
    <property type="evidence" value="ECO:0007669"/>
    <property type="project" value="InterPro"/>
</dbReference>
<dbReference type="EMBL" id="JQ345361">
    <property type="protein sequence ID" value="AFD29065.1"/>
    <property type="molecule type" value="Genomic_DNA"/>
</dbReference>
<evidence type="ECO:0000256" key="3">
    <source>
        <dbReference type="ARBA" id="ARBA00022448"/>
    </source>
</evidence>
<evidence type="ECO:0000256" key="1">
    <source>
        <dbReference type="ARBA" id="ARBA00004418"/>
    </source>
</evidence>
<keyword evidence="3" id="KW-0813">Transport</keyword>